<evidence type="ECO:0000256" key="8">
    <source>
        <dbReference type="ARBA" id="ARBA00023136"/>
    </source>
</evidence>
<evidence type="ECO:0000259" key="15">
    <source>
        <dbReference type="PROSITE" id="PS50853"/>
    </source>
</evidence>
<dbReference type="EC" id="3.1.3.48" evidence="2"/>
<evidence type="ECO:0000313" key="16">
    <source>
        <dbReference type="EMBL" id="CAH0721369.1"/>
    </source>
</evidence>
<dbReference type="EMBL" id="OV170222">
    <property type="protein sequence ID" value="CAH0721369.1"/>
    <property type="molecule type" value="Genomic_DNA"/>
</dbReference>
<feature type="domain" description="Fibronectin type-III" evidence="15">
    <location>
        <begin position="919"/>
        <end position="1009"/>
    </location>
</feature>
<dbReference type="FunFam" id="3.90.190.10:FF:000009">
    <property type="entry name" value="Receptor-type tyrosine-protein phosphatase beta"/>
    <property type="match status" value="1"/>
</dbReference>
<dbReference type="CDD" id="cd14548">
    <property type="entry name" value="R3-PTPc"/>
    <property type="match status" value="1"/>
</dbReference>
<evidence type="ECO:0000256" key="9">
    <source>
        <dbReference type="ARBA" id="ARBA00023180"/>
    </source>
</evidence>
<feature type="domain" description="Fibronectin type-III" evidence="15">
    <location>
        <begin position="1013"/>
        <end position="1112"/>
    </location>
</feature>
<feature type="domain" description="Fibronectin type-III" evidence="15">
    <location>
        <begin position="523"/>
        <end position="615"/>
    </location>
</feature>
<dbReference type="Gene3D" id="3.90.190.10">
    <property type="entry name" value="Protein tyrosine phosphatase superfamily"/>
    <property type="match status" value="1"/>
</dbReference>
<comment type="subcellular location">
    <subcellularLocation>
        <location evidence="1">Membrane</location>
        <topology evidence="1">Single-pass type I membrane protein</topology>
    </subcellularLocation>
</comment>
<dbReference type="PROSITE" id="PS00383">
    <property type="entry name" value="TYR_PHOSPHATASE_1"/>
    <property type="match status" value="1"/>
</dbReference>
<keyword evidence="7 12" id="KW-1133">Transmembrane helix</keyword>
<evidence type="ECO:0000259" key="13">
    <source>
        <dbReference type="PROSITE" id="PS50055"/>
    </source>
</evidence>
<feature type="region of interest" description="Disordered" evidence="11">
    <location>
        <begin position="1575"/>
        <end position="1599"/>
    </location>
</feature>
<dbReference type="OrthoDB" id="8609993at2759"/>
<keyword evidence="3 12" id="KW-0812">Transmembrane</keyword>
<feature type="non-terminal residue" evidence="16">
    <location>
        <position position="1599"/>
    </location>
</feature>
<dbReference type="InterPro" id="IPR036116">
    <property type="entry name" value="FN3_sf"/>
</dbReference>
<dbReference type="GO" id="GO:0016020">
    <property type="term" value="C:membrane"/>
    <property type="evidence" value="ECO:0007669"/>
    <property type="project" value="UniProtKB-SubCell"/>
</dbReference>
<feature type="domain" description="Tyrosine-protein phosphatase" evidence="13">
    <location>
        <begin position="1312"/>
        <end position="1568"/>
    </location>
</feature>
<dbReference type="Pfam" id="PF00041">
    <property type="entry name" value="fn3"/>
    <property type="match status" value="7"/>
</dbReference>
<dbReference type="SMART" id="SM00060">
    <property type="entry name" value="FN3"/>
    <property type="match status" value="10"/>
</dbReference>
<feature type="region of interest" description="Disordered" evidence="11">
    <location>
        <begin position="859"/>
        <end position="878"/>
    </location>
</feature>
<feature type="domain" description="Fibronectin type-III" evidence="15">
    <location>
        <begin position="433"/>
        <end position="521"/>
    </location>
</feature>
<dbReference type="Proteomes" id="UP000838878">
    <property type="component" value="Chromosome 2"/>
</dbReference>
<feature type="compositionally biased region" description="Acidic residues" evidence="11">
    <location>
        <begin position="1588"/>
        <end position="1599"/>
    </location>
</feature>
<dbReference type="InterPro" id="IPR029021">
    <property type="entry name" value="Prot-tyrosine_phosphatase-like"/>
</dbReference>
<dbReference type="GO" id="GO:0004725">
    <property type="term" value="F:protein tyrosine phosphatase activity"/>
    <property type="evidence" value="ECO:0007669"/>
    <property type="project" value="UniProtKB-EC"/>
</dbReference>
<keyword evidence="17" id="KW-1185">Reference proteome</keyword>
<keyword evidence="6" id="KW-0904">Protein phosphatase</keyword>
<feature type="domain" description="Fibronectin type-III" evidence="15">
    <location>
        <begin position="144"/>
        <end position="238"/>
    </location>
</feature>
<dbReference type="SMART" id="SM00404">
    <property type="entry name" value="PTPc_motif"/>
    <property type="match status" value="1"/>
</dbReference>
<dbReference type="Gene3D" id="2.60.40.10">
    <property type="entry name" value="Immunoglobulins"/>
    <property type="match status" value="9"/>
</dbReference>
<dbReference type="FunFam" id="2.60.40.10:FF:000823">
    <property type="entry name" value="Tyrosine-protein phosphatase 10D"/>
    <property type="match status" value="1"/>
</dbReference>
<evidence type="ECO:0000256" key="5">
    <source>
        <dbReference type="ARBA" id="ARBA00022801"/>
    </source>
</evidence>
<feature type="domain" description="Fibronectin type-III" evidence="15">
    <location>
        <begin position="239"/>
        <end position="334"/>
    </location>
</feature>
<dbReference type="SMART" id="SM00194">
    <property type="entry name" value="PTPc"/>
    <property type="match status" value="1"/>
</dbReference>
<name>A0A8J9ULW0_9NEOP</name>
<dbReference type="InterPro" id="IPR000242">
    <property type="entry name" value="PTP_cat"/>
</dbReference>
<keyword evidence="9" id="KW-0325">Glycoprotein</keyword>
<dbReference type="SUPFAM" id="SSF49265">
    <property type="entry name" value="Fibronectin type III"/>
    <property type="match status" value="5"/>
</dbReference>
<accession>A0A8J9ULW0</accession>
<dbReference type="PROSITE" id="PS50056">
    <property type="entry name" value="TYR_PHOSPHATASE_2"/>
    <property type="match status" value="1"/>
</dbReference>
<dbReference type="GO" id="GO:0048666">
    <property type="term" value="P:neuron development"/>
    <property type="evidence" value="ECO:0007669"/>
    <property type="project" value="UniProtKB-ARBA"/>
</dbReference>
<evidence type="ECO:0000256" key="1">
    <source>
        <dbReference type="ARBA" id="ARBA00004479"/>
    </source>
</evidence>
<dbReference type="SUPFAM" id="SSF52799">
    <property type="entry name" value="(Phosphotyrosine protein) phosphatases II"/>
    <property type="match status" value="1"/>
</dbReference>
<evidence type="ECO:0000256" key="6">
    <source>
        <dbReference type="ARBA" id="ARBA00022912"/>
    </source>
</evidence>
<evidence type="ECO:0000256" key="7">
    <source>
        <dbReference type="ARBA" id="ARBA00022989"/>
    </source>
</evidence>
<keyword evidence="8 12" id="KW-0472">Membrane</keyword>
<dbReference type="PANTHER" id="PTHR46957">
    <property type="entry name" value="CYTOKINE RECEPTOR"/>
    <property type="match status" value="1"/>
</dbReference>
<dbReference type="InterPro" id="IPR050713">
    <property type="entry name" value="RTP_Phos/Ushers"/>
</dbReference>
<feature type="transmembrane region" description="Helical" evidence="12">
    <location>
        <begin position="1250"/>
        <end position="1271"/>
    </location>
</feature>
<dbReference type="InterPro" id="IPR000387">
    <property type="entry name" value="Tyr_Pase_dom"/>
</dbReference>
<protein>
    <recommendedName>
        <fullName evidence="2">protein-tyrosine-phosphatase</fullName>
        <ecNumber evidence="2">3.1.3.48</ecNumber>
    </recommendedName>
</protein>
<dbReference type="Pfam" id="PF00102">
    <property type="entry name" value="Y_phosphatase"/>
    <property type="match status" value="1"/>
</dbReference>
<dbReference type="PROSITE" id="PS50853">
    <property type="entry name" value="FN3"/>
    <property type="match status" value="6"/>
</dbReference>
<dbReference type="GO" id="GO:0009653">
    <property type="term" value="P:anatomical structure morphogenesis"/>
    <property type="evidence" value="ECO:0007669"/>
    <property type="project" value="UniProtKB-ARBA"/>
</dbReference>
<sequence>MLLQDDTSVCLEEKVSCEIRELPSMMWKRSIVQAKAGHTRTSAALAFALAVFIALCGVRVCGAADLVIEIPGWGAEGAEGAHYRLDYRPPEGTPAPNFTVPARASTINFQGLPGTKYHFMLYYSNATFADLLTWNQTIITAPEPPTNLTVTLGRNKQAAISWSPPANGDYTGFRFKVIPLTERAEGGARNITVEGAGNWTHVLRDLSPGATYQLHAFTLLHDKESAAYASFNFTTKPNTPGKFIVWFRNETTLLVLWQPPYPPGAYTHYRVSIDPKDARESELYVEKEGEPPGPAQAAFKGLVPGRAYDISVQTVSDAQLSAPTTAQYRTVPLRPRNVSVDARALAETAFRVTWLPPADQSEFEKYQISVGGGGGAGGGARRLPPVLRARDEAPACAFDGLEPGAHYTVTVKTMSGKVTSWPAAAELTLKPLPVRELQGRYVETGEGGGVFLWWRPADGSTQDEYKVSYHETGPSRDDSNSLSTAATNATLEALLPGRNYTFTVSAVSRGVESNESVFQAATRPLAPALRAAAAAQRALRLAWSSDVNSRQDRYELRYRRRRDDEPYRTLVTTETNATLEDLVPGAVYEIQLAAISNGLLSERHTVLKPVRPLPAQWLGVERASSNAAAVRWRGPDARAGVVGAYSLRYRTPRAPWRRLDPLPPTADQAEISNMTHGERYTIQLDTASEDAAGETVDSGQPLSAEHTVRPNPVSNVAQLADTRNVTLEWPRPAGRVEWYAVRWWASEEEAGGEGAEGGEGGARNVSAVEAQGGRALLDALAPGRGYGVSIAAHSYNLSSELFTMHTRTRPLIQSEMTIVNESGDNDDNDTLPAILVVYTRTPESATKFDSYRFRLEGGGEQPRWQERAAAPAPAPAPGQQQVAFRALTPGRLYNVTMWTVSRNVSSHPVQRPTRLYPRPITQLNATSVAAREIALAWAPPAGDYTDFEVQYLDDAERLETRATARPRLVLSGLRPYTSYTFTVVVRSGTPATILTRSRARSGIFRTLQAPPAAPSRFQLSDATPTELAFEWRLEPRDAHGELTRFTIEYAPVGGGGGWGGARVAVFEGTARAGRVGGLAAGGEYEFRLRAENGAGRGEAARLTQRMAIAAPPRPTAQPAEVRRSSSTVAVRFRADYFSPANGNVTAYTLVLGEEPRADTPARLPSWRDVHRLPVWPPYQVTEPYYPFHSSAVEEFTIGSERCEGGGRSYCNGPLKPGSRYYVKLRAFTAPDKFTDTAYTVVYTEADHTGWIAGGAVGGALAAALAAGALLLRRRRRAAAAAPPAPLPASRPVRVADFLDHYRLMSADSDFRFSEEFEELKHVGREQPTTAADLPCNRPKNRFTNILPYDHSRYKLQPVDDEEGSDYINANYVPGHNSPREFIVTQGPLHSTRDDFWRMCWESGSRAIVMLTRCVEKGREKCDRYWPYDTRPVYYGDIAVTALNESRYPDWTITELAVCRGAEQRVVKHFHFTTWPDFGVPEPPTALARFVRAFRERCPADARPVVVHCSAGVGRSGTFITLDRALQQLAAHADTLDIFGMVHAMRRERVWMVQTEQQYICIHQCVVAALEGADLAPPPPNNHHHNAAFEDDEGIAESGM</sequence>
<dbReference type="InterPro" id="IPR003595">
    <property type="entry name" value="Tyr_Pase_cat"/>
</dbReference>
<evidence type="ECO:0000256" key="10">
    <source>
        <dbReference type="ARBA" id="ARBA00051722"/>
    </source>
</evidence>
<feature type="domain" description="Tyrosine specific protein phosphatases" evidence="14">
    <location>
        <begin position="1484"/>
        <end position="1559"/>
    </location>
</feature>
<evidence type="ECO:0000256" key="4">
    <source>
        <dbReference type="ARBA" id="ARBA00022729"/>
    </source>
</evidence>
<dbReference type="InterPro" id="IPR003961">
    <property type="entry name" value="FN3_dom"/>
</dbReference>
<dbReference type="InterPro" id="IPR016130">
    <property type="entry name" value="Tyr_Pase_AS"/>
</dbReference>
<dbReference type="CDD" id="cd00063">
    <property type="entry name" value="FN3"/>
    <property type="match status" value="7"/>
</dbReference>
<organism evidence="16 17">
    <name type="scientific">Brenthis ino</name>
    <name type="common">lesser marbled fritillary</name>
    <dbReference type="NCBI Taxonomy" id="405034"/>
    <lineage>
        <taxon>Eukaryota</taxon>
        <taxon>Metazoa</taxon>
        <taxon>Ecdysozoa</taxon>
        <taxon>Arthropoda</taxon>
        <taxon>Hexapoda</taxon>
        <taxon>Insecta</taxon>
        <taxon>Pterygota</taxon>
        <taxon>Neoptera</taxon>
        <taxon>Endopterygota</taxon>
        <taxon>Lepidoptera</taxon>
        <taxon>Glossata</taxon>
        <taxon>Ditrysia</taxon>
        <taxon>Papilionoidea</taxon>
        <taxon>Nymphalidae</taxon>
        <taxon>Heliconiinae</taxon>
        <taxon>Argynnini</taxon>
        <taxon>Brenthis</taxon>
    </lineage>
</organism>
<evidence type="ECO:0000256" key="11">
    <source>
        <dbReference type="SAM" id="MobiDB-lite"/>
    </source>
</evidence>
<evidence type="ECO:0000313" key="17">
    <source>
        <dbReference type="Proteomes" id="UP000838878"/>
    </source>
</evidence>
<dbReference type="InterPro" id="IPR013783">
    <property type="entry name" value="Ig-like_fold"/>
</dbReference>
<dbReference type="PROSITE" id="PS50055">
    <property type="entry name" value="TYR_PHOSPHATASE_PTP"/>
    <property type="match status" value="1"/>
</dbReference>
<gene>
    <name evidence="16" type="ORF">BINO364_LOCUS7479</name>
</gene>
<reference evidence="16" key="1">
    <citation type="submission" date="2021-12" db="EMBL/GenBank/DDBJ databases">
        <authorList>
            <person name="Martin H S."/>
        </authorList>
    </citation>
    <scope>NUCLEOTIDE SEQUENCE</scope>
</reference>
<keyword evidence="4" id="KW-0732">Signal</keyword>
<proteinExistence type="predicted"/>
<keyword evidence="5" id="KW-0378">Hydrolase</keyword>
<evidence type="ECO:0000256" key="2">
    <source>
        <dbReference type="ARBA" id="ARBA00013064"/>
    </source>
</evidence>
<evidence type="ECO:0000256" key="12">
    <source>
        <dbReference type="SAM" id="Phobius"/>
    </source>
</evidence>
<evidence type="ECO:0000259" key="14">
    <source>
        <dbReference type="PROSITE" id="PS50056"/>
    </source>
</evidence>
<dbReference type="PRINTS" id="PR00700">
    <property type="entry name" value="PRTYPHPHTASE"/>
</dbReference>
<evidence type="ECO:0000256" key="3">
    <source>
        <dbReference type="ARBA" id="ARBA00022692"/>
    </source>
</evidence>
<comment type="catalytic activity">
    <reaction evidence="10">
        <text>O-phospho-L-tyrosyl-[protein] + H2O = L-tyrosyl-[protein] + phosphate</text>
        <dbReference type="Rhea" id="RHEA:10684"/>
        <dbReference type="Rhea" id="RHEA-COMP:10136"/>
        <dbReference type="Rhea" id="RHEA-COMP:20101"/>
        <dbReference type="ChEBI" id="CHEBI:15377"/>
        <dbReference type="ChEBI" id="CHEBI:43474"/>
        <dbReference type="ChEBI" id="CHEBI:46858"/>
        <dbReference type="ChEBI" id="CHEBI:61978"/>
        <dbReference type="EC" id="3.1.3.48"/>
    </reaction>
</comment>
<dbReference type="PANTHER" id="PTHR46957:SF3">
    <property type="entry name" value="CYTOKINE RECEPTOR"/>
    <property type="match status" value="1"/>
</dbReference>